<dbReference type="Gene3D" id="3.90.228.10">
    <property type="match status" value="1"/>
</dbReference>
<gene>
    <name evidence="8" type="ORF">IHE44_0011912</name>
    <name evidence="7" type="ORF">IHE44_008880</name>
</gene>
<dbReference type="GO" id="GO:0005634">
    <property type="term" value="C:nucleus"/>
    <property type="evidence" value="ECO:0007669"/>
    <property type="project" value="UniProtKB-SubCell"/>
</dbReference>
<dbReference type="CDD" id="cd01439">
    <property type="entry name" value="TCCD_inducible_PARP_like"/>
    <property type="match status" value="1"/>
</dbReference>
<dbReference type="GO" id="GO:0032481">
    <property type="term" value="P:positive regulation of type I interferon production"/>
    <property type="evidence" value="ECO:0007669"/>
    <property type="project" value="TreeGrafter"/>
</dbReference>
<comment type="similarity">
    <text evidence="3">Belongs to the ARTD/PARP family.</text>
</comment>
<dbReference type="PANTHER" id="PTHR45740:SF8">
    <property type="entry name" value="ZINC FINGER CCCH-TYPE ANTIVIRAL PROTEIN 1"/>
    <property type="match status" value="1"/>
</dbReference>
<feature type="region of interest" description="Disordered" evidence="5">
    <location>
        <begin position="87"/>
        <end position="107"/>
    </location>
</feature>
<dbReference type="PROSITE" id="PS51059">
    <property type="entry name" value="PARP_CATALYTIC"/>
    <property type="match status" value="1"/>
</dbReference>
<dbReference type="GO" id="GO:0061014">
    <property type="term" value="P:positive regulation of mRNA catabolic process"/>
    <property type="evidence" value="ECO:0007669"/>
    <property type="project" value="TreeGrafter"/>
</dbReference>
<dbReference type="PANTHER" id="PTHR45740">
    <property type="entry name" value="POLY [ADP-RIBOSE] POLYMERASE"/>
    <property type="match status" value="1"/>
</dbReference>
<dbReference type="InterPro" id="IPR037197">
    <property type="entry name" value="WWE_dom_sf"/>
</dbReference>
<dbReference type="InterPro" id="IPR004170">
    <property type="entry name" value="WWE_dom"/>
</dbReference>
<dbReference type="GO" id="GO:1990404">
    <property type="term" value="F:NAD+-protein mono-ADP-ribosyltransferase activity"/>
    <property type="evidence" value="ECO:0007669"/>
    <property type="project" value="TreeGrafter"/>
</dbReference>
<dbReference type="GO" id="GO:0009615">
    <property type="term" value="P:response to virus"/>
    <property type="evidence" value="ECO:0007669"/>
    <property type="project" value="TreeGrafter"/>
</dbReference>
<name>A0A835TXE6_9PASS</name>
<dbReference type="EMBL" id="JADDUC020000005">
    <property type="protein sequence ID" value="KAI1238822.1"/>
    <property type="molecule type" value="Genomic_DNA"/>
</dbReference>
<comment type="subcellular location">
    <subcellularLocation>
        <location evidence="1">Nucleus</location>
    </subcellularLocation>
</comment>
<protein>
    <recommendedName>
        <fullName evidence="4">Poly [ADP-ribose] polymerase</fullName>
        <shortName evidence="4">PARP</shortName>
        <ecNumber evidence="4">2.4.2.-</ecNumber>
    </recommendedName>
</protein>
<sequence length="375" mass="42622">MSLSPTSSRVCARQAPVVLRRGCEGDSKHSGHATATVTSAFLENEYQADKNAVIFFRAGSQQYKLDFADMVQTNVVFQTQRTVIRLPKQSEGGQDRSQNTTLSHPVYPPQWDQTALPEIGFKLIQLSYDSQEYRKIETLFEKTMKNYCIDQLQRIQNPTLWDLFQWQKEKMKKIHRLKRVDERLLFHGTNPSHVSAICEQNFDWRLCGTHGTLYGKGSYFARDASYSHEYCSPRSGRYSMFVAQVLVGDFVQGSPKYCRPPARAGNSNRLYDSCVDDPTDPSIFVIFEKQQIYPAYILEYSVETSCVVKKSRDMAAAEVRSPPCHGTSSEKSMSPNYCSPAFSSTQSEKAIQADQTGTVQFQADDWHDILNNCII</sequence>
<dbReference type="GO" id="GO:0003723">
    <property type="term" value="F:RNA binding"/>
    <property type="evidence" value="ECO:0007669"/>
    <property type="project" value="TreeGrafter"/>
</dbReference>
<evidence type="ECO:0000313" key="8">
    <source>
        <dbReference type="EMBL" id="KAI1238822.1"/>
    </source>
</evidence>
<accession>A0A835TXE6</accession>
<reference evidence="8 9" key="2">
    <citation type="journal article" date="2021" name="J. Hered.">
        <title>Feather Gene Expression Elucidates the Developmental Basis of Plumage Iridescence in African Starlings.</title>
        <authorList>
            <person name="Rubenstein D.R."/>
            <person name="Corvelo A."/>
            <person name="MacManes M.D."/>
            <person name="Maia R."/>
            <person name="Narzisi G."/>
            <person name="Rousaki A."/>
            <person name="Vandenabeele P."/>
            <person name="Shawkey M.D."/>
            <person name="Solomon J."/>
        </authorList>
    </citation>
    <scope>NUCLEOTIDE SEQUENCE [LARGE SCALE GENOMIC DNA]</scope>
    <source>
        <strain evidence="8">SS15</strain>
    </source>
</reference>
<keyword evidence="4" id="KW-0520">NAD</keyword>
<keyword evidence="2" id="KW-0539">Nucleus</keyword>
<keyword evidence="4" id="KW-0328">Glycosyltransferase</keyword>
<evidence type="ECO:0000256" key="3">
    <source>
        <dbReference type="ARBA" id="ARBA00024347"/>
    </source>
</evidence>
<evidence type="ECO:0000256" key="4">
    <source>
        <dbReference type="RuleBase" id="RU362114"/>
    </source>
</evidence>
<evidence type="ECO:0000256" key="2">
    <source>
        <dbReference type="ARBA" id="ARBA00023242"/>
    </source>
</evidence>
<dbReference type="Gene3D" id="3.30.720.50">
    <property type="match status" value="1"/>
</dbReference>
<keyword evidence="9" id="KW-1185">Reference proteome</keyword>
<evidence type="ECO:0000313" key="7">
    <source>
        <dbReference type="EMBL" id="KAG0122578.1"/>
    </source>
</evidence>
<dbReference type="EMBL" id="JADDUC010000035">
    <property type="protein sequence ID" value="KAG0122578.1"/>
    <property type="molecule type" value="Genomic_DNA"/>
</dbReference>
<reference evidence="8" key="3">
    <citation type="submission" date="2022-01" db="EMBL/GenBank/DDBJ databases">
        <authorList>
            <person name="Rubenstein D.R."/>
        </authorList>
    </citation>
    <scope>NUCLEOTIDE SEQUENCE</scope>
    <source>
        <strain evidence="8">SS15</strain>
        <tissue evidence="8">Liver</tissue>
    </source>
</reference>
<keyword evidence="4" id="KW-0808">Transferase</keyword>
<organism evidence="7">
    <name type="scientific">Lamprotornis superbus</name>
    <dbReference type="NCBI Taxonomy" id="245042"/>
    <lineage>
        <taxon>Eukaryota</taxon>
        <taxon>Metazoa</taxon>
        <taxon>Chordata</taxon>
        <taxon>Craniata</taxon>
        <taxon>Vertebrata</taxon>
        <taxon>Euteleostomi</taxon>
        <taxon>Archelosauria</taxon>
        <taxon>Archosauria</taxon>
        <taxon>Dinosauria</taxon>
        <taxon>Saurischia</taxon>
        <taxon>Theropoda</taxon>
        <taxon>Coelurosauria</taxon>
        <taxon>Aves</taxon>
        <taxon>Neognathae</taxon>
        <taxon>Neoaves</taxon>
        <taxon>Telluraves</taxon>
        <taxon>Australaves</taxon>
        <taxon>Passeriformes</taxon>
        <taxon>Sturnidae</taxon>
        <taxon>Lamprotornis</taxon>
    </lineage>
</organism>
<proteinExistence type="inferred from homology"/>
<dbReference type="Pfam" id="PF00644">
    <property type="entry name" value="PARP"/>
    <property type="match status" value="1"/>
</dbReference>
<dbReference type="Proteomes" id="UP000618051">
    <property type="component" value="Unassembled WGS sequence"/>
</dbReference>
<dbReference type="SUPFAM" id="SSF117839">
    <property type="entry name" value="WWE domain"/>
    <property type="match status" value="1"/>
</dbReference>
<comment type="caution">
    <text evidence="7">The sequence shown here is derived from an EMBL/GenBank/DDBJ whole genome shotgun (WGS) entry which is preliminary data.</text>
</comment>
<evidence type="ECO:0000313" key="9">
    <source>
        <dbReference type="Proteomes" id="UP000618051"/>
    </source>
</evidence>
<feature type="domain" description="PARP catalytic" evidence="6">
    <location>
        <begin position="107"/>
        <end position="309"/>
    </location>
</feature>
<dbReference type="EC" id="2.4.2.-" evidence="4"/>
<evidence type="ECO:0000256" key="1">
    <source>
        <dbReference type="ARBA" id="ARBA00004123"/>
    </source>
</evidence>
<dbReference type="InterPro" id="IPR051712">
    <property type="entry name" value="ARTD-AVP"/>
</dbReference>
<reference evidence="7" key="1">
    <citation type="submission" date="2020-10" db="EMBL/GenBank/DDBJ databases">
        <title>Feather gene expression reveals the developmental basis of iridescence in African starlings.</title>
        <authorList>
            <person name="Rubenstein D.R."/>
        </authorList>
    </citation>
    <scope>NUCLEOTIDE SEQUENCE</scope>
    <source>
        <strain evidence="7">SS15</strain>
        <tissue evidence="7">Liver</tissue>
    </source>
</reference>
<dbReference type="InterPro" id="IPR012317">
    <property type="entry name" value="Poly(ADP-ribose)pol_cat_dom"/>
</dbReference>
<dbReference type="SUPFAM" id="SSF56399">
    <property type="entry name" value="ADP-ribosylation"/>
    <property type="match status" value="1"/>
</dbReference>
<dbReference type="AlphaFoldDB" id="A0A835TXE6"/>
<dbReference type="Pfam" id="PF02825">
    <property type="entry name" value="WWE"/>
    <property type="match status" value="1"/>
</dbReference>
<dbReference type="OrthoDB" id="6133115at2759"/>
<evidence type="ECO:0000259" key="6">
    <source>
        <dbReference type="PROSITE" id="PS51059"/>
    </source>
</evidence>
<evidence type="ECO:0000256" key="5">
    <source>
        <dbReference type="SAM" id="MobiDB-lite"/>
    </source>
</evidence>
<dbReference type="GO" id="GO:0003950">
    <property type="term" value="F:NAD+ poly-ADP-ribosyltransferase activity"/>
    <property type="evidence" value="ECO:0007669"/>
    <property type="project" value="UniProtKB-UniRule"/>
</dbReference>
<feature type="compositionally biased region" description="Polar residues" evidence="5">
    <location>
        <begin position="91"/>
        <end position="103"/>
    </location>
</feature>